<protein>
    <submittedName>
        <fullName evidence="2">Uncharacterized protein</fullName>
    </submittedName>
</protein>
<dbReference type="Proteomes" id="UP000694426">
    <property type="component" value="Unplaced"/>
</dbReference>
<feature type="region of interest" description="Disordered" evidence="1">
    <location>
        <begin position="1"/>
        <end position="96"/>
    </location>
</feature>
<organism evidence="2 3">
    <name type="scientific">Anser brachyrhynchus</name>
    <name type="common">Pink-footed goose</name>
    <dbReference type="NCBI Taxonomy" id="132585"/>
    <lineage>
        <taxon>Eukaryota</taxon>
        <taxon>Metazoa</taxon>
        <taxon>Chordata</taxon>
        <taxon>Craniata</taxon>
        <taxon>Vertebrata</taxon>
        <taxon>Euteleostomi</taxon>
        <taxon>Archelosauria</taxon>
        <taxon>Archosauria</taxon>
        <taxon>Dinosauria</taxon>
        <taxon>Saurischia</taxon>
        <taxon>Theropoda</taxon>
        <taxon>Coelurosauria</taxon>
        <taxon>Aves</taxon>
        <taxon>Neognathae</taxon>
        <taxon>Galloanserae</taxon>
        <taxon>Anseriformes</taxon>
        <taxon>Anatidae</taxon>
        <taxon>Anserinae</taxon>
        <taxon>Anser</taxon>
    </lineage>
</organism>
<name>A0A8B9I236_9AVES</name>
<dbReference type="Ensembl" id="ENSABRT00000004928.1">
    <property type="protein sequence ID" value="ENSABRP00000003406.1"/>
    <property type="gene ID" value="ENSABRG00000003218.1"/>
</dbReference>
<evidence type="ECO:0000313" key="3">
    <source>
        <dbReference type="Proteomes" id="UP000694426"/>
    </source>
</evidence>
<accession>A0A8B9I236</accession>
<keyword evidence="3" id="KW-1185">Reference proteome</keyword>
<dbReference type="AlphaFoldDB" id="A0A8B9I236"/>
<reference evidence="2" key="1">
    <citation type="submission" date="2025-08" db="UniProtKB">
        <authorList>
            <consortium name="Ensembl"/>
        </authorList>
    </citation>
    <scope>IDENTIFICATION</scope>
</reference>
<evidence type="ECO:0000256" key="1">
    <source>
        <dbReference type="SAM" id="MobiDB-lite"/>
    </source>
</evidence>
<sequence>LSPTQPRACGRRGTGSASGTTRTRPRRGQEEEARRPGRAPRHRPALPSPRGGGAPSYTAPPSAPLSVAKWRAGGTRLTRSPDIGSWVGCSGFTREL</sequence>
<reference evidence="2" key="2">
    <citation type="submission" date="2025-09" db="UniProtKB">
        <authorList>
            <consortium name="Ensembl"/>
        </authorList>
    </citation>
    <scope>IDENTIFICATION</scope>
</reference>
<proteinExistence type="predicted"/>
<evidence type="ECO:0000313" key="2">
    <source>
        <dbReference type="Ensembl" id="ENSABRP00000003406.1"/>
    </source>
</evidence>